<feature type="domain" description="CN hydrolase" evidence="12">
    <location>
        <begin position="57"/>
        <end position="327"/>
    </location>
</feature>
<dbReference type="InterPro" id="IPR003010">
    <property type="entry name" value="C-N_Hydrolase"/>
</dbReference>
<comment type="catalytic activity">
    <reaction evidence="11">
        <text>deamido-NAD(+) + L-glutamine + ATP + H2O = L-glutamate + AMP + diphosphate + NAD(+) + H(+)</text>
        <dbReference type="Rhea" id="RHEA:24384"/>
        <dbReference type="ChEBI" id="CHEBI:15377"/>
        <dbReference type="ChEBI" id="CHEBI:15378"/>
        <dbReference type="ChEBI" id="CHEBI:29985"/>
        <dbReference type="ChEBI" id="CHEBI:30616"/>
        <dbReference type="ChEBI" id="CHEBI:33019"/>
        <dbReference type="ChEBI" id="CHEBI:57540"/>
        <dbReference type="ChEBI" id="CHEBI:58359"/>
        <dbReference type="ChEBI" id="CHEBI:58437"/>
        <dbReference type="ChEBI" id="CHEBI:456215"/>
        <dbReference type="EC" id="6.3.5.1"/>
    </reaction>
</comment>
<protein>
    <recommendedName>
        <fullName evidence="4">Glutamine-dependent NAD(+) synthetase</fullName>
        <ecNumber evidence="3">6.3.5.1</ecNumber>
    </recommendedName>
    <alternativeName>
        <fullName evidence="9">NAD(+) synthase [glutamine-hydrolyzing]</fullName>
    </alternativeName>
    <alternativeName>
        <fullName evidence="10">NAD(+) synthetase</fullName>
    </alternativeName>
</protein>
<dbReference type="InterPro" id="IPR014445">
    <property type="entry name" value="Gln-dep_NAD_synthase"/>
</dbReference>
<comment type="pathway">
    <text evidence="1">Cofactor biosynthesis; NAD(+) biosynthesis; NAD(+) from deamido-NAD(+) (L-Gln route): step 1/1.</text>
</comment>
<evidence type="ECO:0000256" key="4">
    <source>
        <dbReference type="ARBA" id="ARBA00017309"/>
    </source>
</evidence>
<evidence type="ECO:0000313" key="14">
    <source>
        <dbReference type="Proteomes" id="UP001172457"/>
    </source>
</evidence>
<dbReference type="SUPFAM" id="SSF56317">
    <property type="entry name" value="Carbon-nitrogen hydrolase"/>
    <property type="match status" value="2"/>
</dbReference>
<dbReference type="EMBL" id="JARYMX010000005">
    <property type="protein sequence ID" value="KAJ9549789.1"/>
    <property type="molecule type" value="Genomic_DNA"/>
</dbReference>
<evidence type="ECO:0000256" key="9">
    <source>
        <dbReference type="ARBA" id="ARBA00030681"/>
    </source>
</evidence>
<evidence type="ECO:0000259" key="12">
    <source>
        <dbReference type="PROSITE" id="PS50263"/>
    </source>
</evidence>
<accession>A0AA38SXK1</accession>
<dbReference type="Gene3D" id="3.40.50.620">
    <property type="entry name" value="HUPs"/>
    <property type="match status" value="2"/>
</dbReference>
<name>A0AA38SXK1_9ASTR</name>
<keyword evidence="14" id="KW-1185">Reference proteome</keyword>
<keyword evidence="8" id="KW-0520">NAD</keyword>
<evidence type="ECO:0000256" key="5">
    <source>
        <dbReference type="ARBA" id="ARBA00022598"/>
    </source>
</evidence>
<comment type="similarity">
    <text evidence="2">In the C-terminal section; belongs to the NAD synthetase family.</text>
</comment>
<dbReference type="SUPFAM" id="SSF52402">
    <property type="entry name" value="Adenine nucleotide alpha hydrolases-like"/>
    <property type="match status" value="2"/>
</dbReference>
<evidence type="ECO:0000256" key="6">
    <source>
        <dbReference type="ARBA" id="ARBA00022741"/>
    </source>
</evidence>
<proteinExistence type="inferred from homology"/>
<dbReference type="InterPro" id="IPR036526">
    <property type="entry name" value="C-N_Hydrolase_sf"/>
</dbReference>
<evidence type="ECO:0000256" key="10">
    <source>
        <dbReference type="ARBA" id="ARBA00031075"/>
    </source>
</evidence>
<evidence type="ECO:0000256" key="11">
    <source>
        <dbReference type="ARBA" id="ARBA00052340"/>
    </source>
</evidence>
<evidence type="ECO:0000313" key="13">
    <source>
        <dbReference type="EMBL" id="KAJ9549789.1"/>
    </source>
</evidence>
<dbReference type="GO" id="GO:0004359">
    <property type="term" value="F:glutaminase activity"/>
    <property type="evidence" value="ECO:0007669"/>
    <property type="project" value="InterPro"/>
</dbReference>
<reference evidence="13" key="1">
    <citation type="submission" date="2023-03" db="EMBL/GenBank/DDBJ databases">
        <title>Chromosome-scale reference genome and RAD-based genetic map of yellow starthistle (Centaurea solstitialis) reveal putative structural variation and QTLs associated with invader traits.</title>
        <authorList>
            <person name="Reatini B."/>
            <person name="Cang F.A."/>
            <person name="Jiang Q."/>
            <person name="Mckibben M.T.W."/>
            <person name="Barker M.S."/>
            <person name="Rieseberg L.H."/>
            <person name="Dlugosch K.M."/>
        </authorList>
    </citation>
    <scope>NUCLEOTIDE SEQUENCE</scope>
    <source>
        <strain evidence="13">CAN-66</strain>
        <tissue evidence="13">Leaf</tissue>
    </source>
</reference>
<dbReference type="CDD" id="cd07570">
    <property type="entry name" value="GAT_Gln-NAD-synth"/>
    <property type="match status" value="2"/>
</dbReference>
<dbReference type="CDD" id="cd00553">
    <property type="entry name" value="NAD_synthase"/>
    <property type="match status" value="2"/>
</dbReference>
<evidence type="ECO:0000256" key="2">
    <source>
        <dbReference type="ARBA" id="ARBA00007145"/>
    </source>
</evidence>
<dbReference type="FunFam" id="3.60.110.10:FF:000003">
    <property type="entry name" value="Glutamine-dependent NAD(+) synthetase"/>
    <property type="match status" value="2"/>
</dbReference>
<sequence length="1543" mass="172183">MVSRKVTSGVVGTIGPWSSVAESMAEIREIKREKEEEEEVPVGKKSENGGFWKMRLLKVATCNLNQWAMDFDCNLKNIKESIVRAKEAGAVIRLGPELEITGYGCEDHFLELDTIAHAWECLKDLLLGYWTDDILCSFGMPIIKGSERYNCQVLCLNRKIIMIRAKMWLANDGNYRELRWFTAWKQKDRLHEFQLPTDISEALQQKTVPFGYGFLQFLDTAVAAEVCEELFSPIPPHAELALNGVEVFMNASGSHHQLRKLDIRMRAFIGATHTRGGVYMYSNHQGCDGGRLYYDGCACVVINGDVVAQGSQFSLRDVEVVVAQIDLDAVASLRGSISSFQEQASCKQIVSSVDVPIKLCKPFNLQMSLSSPLKIFYHSPEEEIAYGPGCWLWDYLRRSGASGFLLPLSGGADSSSVAGIVGCMCQLVVKEIANGDKQVMMDAIRIGNYTDGQFPTDSKEFAQRIFYTVFMGSENSSDATRTRASVLADEIGSWHLDVAIDTVVSAFLSLFERLTGKRPCYKVDGGTNIENLGLQNIQARIRMVLAFMLASLLPWVHSKPGFYLVLGSSNVDEGLRGYLTKYDCSSADINPIGSISKQDLRIFLRWAATHLGFSSLAEIEAAPPTAELEPIRSDYSQLDEVDMGMTYTELSVYGRLRKIFRCGPVSMFKNLCFGWGSKLSPSEVAEKVKHFFKYYSINRHKMTVLTPSYHAESYSPEDNRFDLRQFLYNSRWPYQFRKIDELVEELSVGQDVSSANGVGIVAAGSADPKAEKIVPCGILANRTRSLMRLVKVATCNLNQWAMDFDCNLKNIKESIIRAKEGGAVIRLGPELEITGCGCEDHFLELDTIAHSWECLKDLLVGDWTDNILCSFGMPIIKGSERYNCQVICLNRKIIMIRAKMWLANDGNYNELRWFTAWKHKDRLHEFQLPTDISEVLQQKKVPFGYGFMQFLDTAVAAEVCEELFSPIPPHAELALNGVEVFMNGSGSHHQLRKLDIRMRAFIGATHTRGGVYMYSNQLGCDGGRLYYDGCACVVVNREVVAQGSQFSLKDVEVVVAQIDLDAVKVQLQTTFSLLNNTTRTLMNSDAGGSAAGHPRVASLRGSISSFQEQASCKQIVSSVDVPYKLCKPFNLQMSLSTPLKIYYHSPEEEMAYGAGCWLWDYLRRSGASGFLLPLSGGADSSSVAAIVGCMCQLVLNLVIYAEIANGGEQVKSDAIRIGHYTDGQFPTDSEEFAKRIFYTVFMGSENNSDATRTQAKVLADEIGSWHLDVSIDTVVSAFLSLFQTLTGKCPRYKVDGGSDIENLELQNIQARIRMVLAYMIASLLPWIHSKPGFYLVLGSTNVDEGLRGYLTKYDCSSADINPIGSHSKQDLRMFLRWAATHLGFSSLAEIEAAPPTAELEPIRSDYTQLDEVDMGMTYNELSVYGRMRKIFQCGPVSMFKNLCFCWGSKLSPAEVADKVKHFFKYYSINRHMMTVLTPSYHAESYSPEDNRFDLRQFLYNPRWPYQFRKIDELVEELSVGQDVSSAKGVGVVAAGSVDPKAGL</sequence>
<dbReference type="InterPro" id="IPR022310">
    <property type="entry name" value="NAD/GMP_synthase"/>
</dbReference>
<dbReference type="InterPro" id="IPR014729">
    <property type="entry name" value="Rossmann-like_a/b/a_fold"/>
</dbReference>
<evidence type="ECO:0000256" key="7">
    <source>
        <dbReference type="ARBA" id="ARBA00022840"/>
    </source>
</evidence>
<dbReference type="GO" id="GO:0003952">
    <property type="term" value="F:NAD+ synthase (glutamine-hydrolyzing) activity"/>
    <property type="evidence" value="ECO:0007669"/>
    <property type="project" value="UniProtKB-EC"/>
</dbReference>
<dbReference type="HAMAP" id="MF_02090">
    <property type="entry name" value="NadE_glutamine_dep"/>
    <property type="match status" value="2"/>
</dbReference>
<evidence type="ECO:0000256" key="3">
    <source>
        <dbReference type="ARBA" id="ARBA00012743"/>
    </source>
</evidence>
<dbReference type="FunFam" id="3.40.50.620:FF:000036">
    <property type="entry name" value="Glutamine-dependent NAD(+) synthetase"/>
    <property type="match status" value="2"/>
</dbReference>
<dbReference type="Pfam" id="PF02540">
    <property type="entry name" value="NAD_synthase"/>
    <property type="match status" value="2"/>
</dbReference>
<dbReference type="Proteomes" id="UP001172457">
    <property type="component" value="Chromosome 5"/>
</dbReference>
<dbReference type="PANTHER" id="PTHR23090">
    <property type="entry name" value="NH 3 /GLUTAMINE-DEPENDENT NAD + SYNTHETASE"/>
    <property type="match status" value="1"/>
</dbReference>
<feature type="domain" description="CN hydrolase" evidence="12">
    <location>
        <begin position="790"/>
        <end position="1060"/>
    </location>
</feature>
<dbReference type="Gene3D" id="3.60.110.10">
    <property type="entry name" value="Carbon-nitrogen hydrolase"/>
    <property type="match status" value="2"/>
</dbReference>
<organism evidence="13 14">
    <name type="scientific">Centaurea solstitialis</name>
    <name type="common">yellow star-thistle</name>
    <dbReference type="NCBI Taxonomy" id="347529"/>
    <lineage>
        <taxon>Eukaryota</taxon>
        <taxon>Viridiplantae</taxon>
        <taxon>Streptophyta</taxon>
        <taxon>Embryophyta</taxon>
        <taxon>Tracheophyta</taxon>
        <taxon>Spermatophyta</taxon>
        <taxon>Magnoliopsida</taxon>
        <taxon>eudicotyledons</taxon>
        <taxon>Gunneridae</taxon>
        <taxon>Pentapetalae</taxon>
        <taxon>asterids</taxon>
        <taxon>campanulids</taxon>
        <taxon>Asterales</taxon>
        <taxon>Asteraceae</taxon>
        <taxon>Carduoideae</taxon>
        <taxon>Cardueae</taxon>
        <taxon>Centaureinae</taxon>
        <taxon>Centaurea</taxon>
    </lineage>
</organism>
<evidence type="ECO:0000256" key="1">
    <source>
        <dbReference type="ARBA" id="ARBA00005188"/>
    </source>
</evidence>
<dbReference type="EC" id="6.3.5.1" evidence="3"/>
<keyword evidence="5" id="KW-0436">Ligase</keyword>
<dbReference type="PANTHER" id="PTHR23090:SF9">
    <property type="entry name" value="GLUTAMINE-DEPENDENT NAD(+) SYNTHETASE"/>
    <property type="match status" value="1"/>
</dbReference>
<keyword evidence="6" id="KW-0547">Nucleotide-binding</keyword>
<dbReference type="InterPro" id="IPR003694">
    <property type="entry name" value="NAD_synthase"/>
</dbReference>
<dbReference type="Pfam" id="PF00795">
    <property type="entry name" value="CN_hydrolase"/>
    <property type="match status" value="2"/>
</dbReference>
<dbReference type="GO" id="GO:0005524">
    <property type="term" value="F:ATP binding"/>
    <property type="evidence" value="ECO:0007669"/>
    <property type="project" value="UniProtKB-KW"/>
</dbReference>
<dbReference type="PROSITE" id="PS50263">
    <property type="entry name" value="CN_HYDROLASE"/>
    <property type="match status" value="2"/>
</dbReference>
<evidence type="ECO:0000256" key="8">
    <source>
        <dbReference type="ARBA" id="ARBA00023027"/>
    </source>
</evidence>
<keyword evidence="7" id="KW-0067">ATP-binding</keyword>
<gene>
    <name evidence="13" type="ORF">OSB04_022332</name>
</gene>
<comment type="caution">
    <text evidence="13">The sequence shown here is derived from an EMBL/GenBank/DDBJ whole genome shotgun (WGS) entry which is preliminary data.</text>
</comment>
<dbReference type="GO" id="GO:0009435">
    <property type="term" value="P:NAD+ biosynthetic process"/>
    <property type="evidence" value="ECO:0007669"/>
    <property type="project" value="InterPro"/>
</dbReference>
<dbReference type="GO" id="GO:0005737">
    <property type="term" value="C:cytoplasm"/>
    <property type="evidence" value="ECO:0007669"/>
    <property type="project" value="InterPro"/>
</dbReference>